<dbReference type="PANTHER" id="PTHR23232">
    <property type="entry name" value="KRAB DOMAIN C2H2 ZINC FINGER"/>
    <property type="match status" value="1"/>
</dbReference>
<organism evidence="4 5">
    <name type="scientific">Alligator mississippiensis</name>
    <name type="common">American alligator</name>
    <dbReference type="NCBI Taxonomy" id="8496"/>
    <lineage>
        <taxon>Eukaryota</taxon>
        <taxon>Metazoa</taxon>
        <taxon>Chordata</taxon>
        <taxon>Craniata</taxon>
        <taxon>Vertebrata</taxon>
        <taxon>Euteleostomi</taxon>
        <taxon>Archelosauria</taxon>
        <taxon>Archosauria</taxon>
        <taxon>Crocodylia</taxon>
        <taxon>Alligatoridae</taxon>
        <taxon>Alligatorinae</taxon>
        <taxon>Alligator</taxon>
    </lineage>
</organism>
<dbReference type="PROSITE" id="PS50805">
    <property type="entry name" value="KRAB"/>
    <property type="match status" value="2"/>
</dbReference>
<evidence type="ECO:0000259" key="2">
    <source>
        <dbReference type="PROSITE" id="PS50805"/>
    </source>
</evidence>
<name>A0A151M5N3_ALLMI</name>
<accession>A0A151M5N3</accession>
<dbReference type="SMART" id="SM00349">
    <property type="entry name" value="KRAB"/>
    <property type="match status" value="2"/>
</dbReference>
<protein>
    <recommendedName>
        <fullName evidence="6">KRAB domain-containing protein</fullName>
    </recommendedName>
</protein>
<feature type="region of interest" description="Disordered" evidence="1">
    <location>
        <begin position="97"/>
        <end position="176"/>
    </location>
</feature>
<dbReference type="EMBL" id="AKHW03006526">
    <property type="protein sequence ID" value="KYO19824.1"/>
    <property type="molecule type" value="Genomic_DNA"/>
</dbReference>
<dbReference type="InterPro" id="IPR050169">
    <property type="entry name" value="Krueppel_C2H2_ZnF"/>
</dbReference>
<dbReference type="PROSITE" id="PS50806">
    <property type="entry name" value="KRAB_RELATED"/>
    <property type="match status" value="2"/>
</dbReference>
<evidence type="ECO:0000313" key="5">
    <source>
        <dbReference type="Proteomes" id="UP000050525"/>
    </source>
</evidence>
<dbReference type="CDD" id="cd07765">
    <property type="entry name" value="KRAB_A-box"/>
    <property type="match status" value="2"/>
</dbReference>
<sequence>MAVSKLADVFEDVAVYFTQEEWELLEAGDKVLYQDQMLRNYQALVSLGLFRRCRAESGGRSVETCAGAATLPERFQLGQAEDEKLQVTVNVKVKEVSSDEMQRARRGASVQPGGRQGGAGTLSKSDQQPPKEGPVNLEMQRTSSERLGNRGPLTPEPDQVQKKQRRPSKHKESMEHQEVFEHMALYFMRKEWELLEDADKVLYRNQMLKNYQALVNLGSLGEMDSLRSEKEPWHKSHGRPQKQKNIAVNEHQLIHFERKAYCCSKCRKNLICWQDLFPASVCAEGGAATRVCQVWEELQAALQPVQAQVCAHQGEATSMF</sequence>
<dbReference type="Gene3D" id="6.10.140.140">
    <property type="match status" value="2"/>
</dbReference>
<dbReference type="SUPFAM" id="SSF109640">
    <property type="entry name" value="KRAB domain (Kruppel-associated box)"/>
    <property type="match status" value="2"/>
</dbReference>
<reference evidence="4 5" key="1">
    <citation type="journal article" date="2012" name="Genome Biol.">
        <title>Sequencing three crocodilian genomes to illuminate the evolution of archosaurs and amniotes.</title>
        <authorList>
            <person name="St John J.A."/>
            <person name="Braun E.L."/>
            <person name="Isberg S.R."/>
            <person name="Miles L.G."/>
            <person name="Chong A.Y."/>
            <person name="Gongora J."/>
            <person name="Dalzell P."/>
            <person name="Moran C."/>
            <person name="Bed'hom B."/>
            <person name="Abzhanov A."/>
            <person name="Burgess S.C."/>
            <person name="Cooksey A.M."/>
            <person name="Castoe T.A."/>
            <person name="Crawford N.G."/>
            <person name="Densmore L.D."/>
            <person name="Drew J.C."/>
            <person name="Edwards S.V."/>
            <person name="Faircloth B.C."/>
            <person name="Fujita M.K."/>
            <person name="Greenwold M.J."/>
            <person name="Hoffmann F.G."/>
            <person name="Howard J.M."/>
            <person name="Iguchi T."/>
            <person name="Janes D.E."/>
            <person name="Khan S.Y."/>
            <person name="Kohno S."/>
            <person name="de Koning A.J."/>
            <person name="Lance S.L."/>
            <person name="McCarthy F.M."/>
            <person name="McCormack J.E."/>
            <person name="Merchant M.E."/>
            <person name="Peterson D.G."/>
            <person name="Pollock D.D."/>
            <person name="Pourmand N."/>
            <person name="Raney B.J."/>
            <person name="Roessler K.A."/>
            <person name="Sanford J.R."/>
            <person name="Sawyer R.H."/>
            <person name="Schmidt C.J."/>
            <person name="Triplett E.W."/>
            <person name="Tuberville T.D."/>
            <person name="Venegas-Anaya M."/>
            <person name="Howard J.T."/>
            <person name="Jarvis E.D."/>
            <person name="Guillette L.J.Jr."/>
            <person name="Glenn T.C."/>
            <person name="Green R.E."/>
            <person name="Ray D.A."/>
        </authorList>
    </citation>
    <scope>NUCLEOTIDE SEQUENCE [LARGE SCALE GENOMIC DNA]</scope>
    <source>
        <strain evidence="4">KSC_2009_1</strain>
    </source>
</reference>
<dbReference type="PANTHER" id="PTHR23232:SF142">
    <property type="entry name" value="GASTRULA ZINC FINGER PROTEIN XLCGF57.1-LIKE-RELATED"/>
    <property type="match status" value="1"/>
</dbReference>
<comment type="caution">
    <text evidence="4">The sequence shown here is derived from an EMBL/GenBank/DDBJ whole genome shotgun (WGS) entry which is preliminary data.</text>
</comment>
<dbReference type="Proteomes" id="UP000050525">
    <property type="component" value="Unassembled WGS sequence"/>
</dbReference>
<gene>
    <name evidence="4" type="ORF">Y1Q_0006794</name>
</gene>
<evidence type="ECO:0000259" key="3">
    <source>
        <dbReference type="PROSITE" id="PS50806"/>
    </source>
</evidence>
<evidence type="ECO:0000313" key="4">
    <source>
        <dbReference type="EMBL" id="KYO19824.1"/>
    </source>
</evidence>
<dbReference type="InterPro" id="IPR001909">
    <property type="entry name" value="KRAB"/>
</dbReference>
<dbReference type="InterPro" id="IPR003655">
    <property type="entry name" value="aKRAB"/>
</dbReference>
<proteinExistence type="predicted"/>
<dbReference type="GO" id="GO:0006355">
    <property type="term" value="P:regulation of DNA-templated transcription"/>
    <property type="evidence" value="ECO:0007669"/>
    <property type="project" value="InterPro"/>
</dbReference>
<evidence type="ECO:0000256" key="1">
    <source>
        <dbReference type="SAM" id="MobiDB-lite"/>
    </source>
</evidence>
<evidence type="ECO:0008006" key="6">
    <source>
        <dbReference type="Google" id="ProtNLM"/>
    </source>
</evidence>
<keyword evidence="5" id="KW-1185">Reference proteome</keyword>
<dbReference type="Pfam" id="PF01352">
    <property type="entry name" value="KRAB"/>
    <property type="match status" value="2"/>
</dbReference>
<feature type="domain" description="KRAB-related" evidence="3">
    <location>
        <begin position="175"/>
        <end position="239"/>
    </location>
</feature>
<dbReference type="AlphaFoldDB" id="A0A151M5N3"/>
<feature type="domain" description="KRAB" evidence="2">
    <location>
        <begin position="178"/>
        <end position="245"/>
    </location>
</feature>
<dbReference type="InterPro" id="IPR036051">
    <property type="entry name" value="KRAB_dom_sf"/>
</dbReference>
<feature type="domain" description="KRAB-related" evidence="3">
    <location>
        <begin position="5"/>
        <end position="69"/>
    </location>
</feature>
<feature type="domain" description="KRAB" evidence="2">
    <location>
        <begin position="8"/>
        <end position="85"/>
    </location>
</feature>